<feature type="region of interest" description="Disordered" evidence="1">
    <location>
        <begin position="298"/>
        <end position="361"/>
    </location>
</feature>
<feature type="compositionally biased region" description="Gly residues" evidence="1">
    <location>
        <begin position="302"/>
        <end position="312"/>
    </location>
</feature>
<proteinExistence type="predicted"/>
<feature type="domain" description="eCIS core" evidence="2">
    <location>
        <begin position="1"/>
        <end position="67"/>
    </location>
</feature>
<feature type="region of interest" description="Disordered" evidence="1">
    <location>
        <begin position="102"/>
        <end position="124"/>
    </location>
</feature>
<gene>
    <name evidence="3" type="ORF">M4V62_39600</name>
</gene>
<evidence type="ECO:0000256" key="1">
    <source>
        <dbReference type="SAM" id="MobiDB-lite"/>
    </source>
</evidence>
<dbReference type="Pfam" id="PF13699">
    <property type="entry name" value="eCIS_core"/>
    <property type="match status" value="1"/>
</dbReference>
<evidence type="ECO:0000313" key="4">
    <source>
        <dbReference type="Proteomes" id="UP000829992"/>
    </source>
</evidence>
<protein>
    <submittedName>
        <fullName evidence="3">DUF4157 domain-containing protein</fullName>
    </submittedName>
</protein>
<dbReference type="Proteomes" id="UP000829992">
    <property type="component" value="Chromosome"/>
</dbReference>
<dbReference type="EMBL" id="CP097289">
    <property type="protein sequence ID" value="UQT60694.1"/>
    <property type="molecule type" value="Genomic_DNA"/>
</dbReference>
<name>A0ABY4Q5P5_9ACTN</name>
<dbReference type="InterPro" id="IPR025295">
    <property type="entry name" value="eCIS_core_dom"/>
</dbReference>
<evidence type="ECO:0000313" key="3">
    <source>
        <dbReference type="EMBL" id="UQT60694.1"/>
    </source>
</evidence>
<evidence type="ECO:0000259" key="2">
    <source>
        <dbReference type="Pfam" id="PF13699"/>
    </source>
</evidence>
<keyword evidence="4" id="KW-1185">Reference proteome</keyword>
<reference evidence="3 4" key="1">
    <citation type="submission" date="2022-05" db="EMBL/GenBank/DDBJ databases">
        <authorList>
            <person name="Zhou X."/>
            <person name="Li K."/>
            <person name="Man Y."/>
        </authorList>
    </citation>
    <scope>NUCLEOTIDE SEQUENCE [LARGE SCALE GENOMIC DNA]</scope>
    <source>
        <strain evidence="3 4">MS405</strain>
    </source>
</reference>
<accession>A0ABY4Q5P5</accession>
<organism evidence="3 4">
    <name type="scientific">Streptomyces durmitorensis</name>
    <dbReference type="NCBI Taxonomy" id="319947"/>
    <lineage>
        <taxon>Bacteria</taxon>
        <taxon>Bacillati</taxon>
        <taxon>Actinomycetota</taxon>
        <taxon>Actinomycetes</taxon>
        <taxon>Kitasatosporales</taxon>
        <taxon>Streptomycetaceae</taxon>
        <taxon>Streptomyces</taxon>
    </lineage>
</organism>
<sequence>MSQRFAWDFSHVRVHTDATAAASARSIGAAAFTVGNHIVFGAGQFAPSTPAGSRVLAHELTHTIQAHPGQTEPEIAQPSDPLEREAASNAYRIHDNIPLRISPGASHRIHRQSQDDDQGSELRTPNARVIYLDGNLIEEELKRGNENVARTLRGLLSTADVRLARWTYHELVEKPELPRTSVANRLMIEELSKQGLRVEATYPPLSQTVDRRLENDSPRPVTSELDLQLVAAARAGRGEIWSVDKVFARNGKAVEQRFGVKVATESALGSGGSGAKDYRVARQLMGLAPIDISMSGVVRRQGGTGNDSGGTSNGPMPSAKGGGSAVTPKAIPTPQGRFTDATGPRAEQGSTRALVGSPDMTPPMVFGPSPRGTAIAQGAVVALQGLNWILKAVNDAIEAERVQAALDLLQPRIAATQLQHPSHGVLLVLFFARFQPVPDSPLVPPMGLTHIEMGSGISLDEARIQWRNVDRWRNRTPGREVTTQELWIPPPQPAEISSYRTPFDKFALATFTAGTPILQDVNWGGVTGFDDEGITSLSSHRETALRFFLLSVPSTIQFFAGSLHEVSIPVEDRTVATGEAVPAVNLDPIIPGDAAAICAFPADEQTVTAFSTAPATHDNYRQLDRYPNFGMVRWVPPENVTVIRKL</sequence>